<dbReference type="AlphaFoldDB" id="A0A2T0WCM3"/>
<organism evidence="1 2">
    <name type="scientific">Mongoliibacter ruber</name>
    <dbReference type="NCBI Taxonomy" id="1750599"/>
    <lineage>
        <taxon>Bacteria</taxon>
        <taxon>Pseudomonadati</taxon>
        <taxon>Bacteroidota</taxon>
        <taxon>Cytophagia</taxon>
        <taxon>Cytophagales</taxon>
        <taxon>Cyclobacteriaceae</taxon>
        <taxon>Mongoliibacter</taxon>
    </lineage>
</organism>
<dbReference type="Proteomes" id="UP000238157">
    <property type="component" value="Unassembled WGS sequence"/>
</dbReference>
<evidence type="ECO:0000313" key="1">
    <source>
        <dbReference type="EMBL" id="PRY84459.1"/>
    </source>
</evidence>
<dbReference type="Gene3D" id="2.40.10.10">
    <property type="entry name" value="Trypsin-like serine proteases"/>
    <property type="match status" value="2"/>
</dbReference>
<gene>
    <name evidence="1" type="ORF">CLW00_1205</name>
</gene>
<dbReference type="Pfam" id="PF13365">
    <property type="entry name" value="Trypsin_2"/>
    <property type="match status" value="1"/>
</dbReference>
<reference evidence="1 2" key="1">
    <citation type="submission" date="2018-03" db="EMBL/GenBank/DDBJ databases">
        <title>Genomic Encyclopedia of Archaeal and Bacterial Type Strains, Phase II (KMG-II): from individual species to whole genera.</title>
        <authorList>
            <person name="Goeker M."/>
        </authorList>
    </citation>
    <scope>NUCLEOTIDE SEQUENCE [LARGE SCALE GENOMIC DNA]</scope>
    <source>
        <strain evidence="1 2">DSM 27929</strain>
    </source>
</reference>
<sequence>MFQDSIEKIAGFTRPIHTILRTYSGKKVIPGAATLFFVNEEGYAITCKHVVNQLISSEKLTNNFKAFKAERDKLPKDGKYAKKLKGLELKYKYSPESIIQVKNTFVDCVDYMSGFTTQIHPKLDLAIIKFNDYKIPKYQNHAIFKKDSSQIKQGEFLCRLGFPFPEFNNFKYNEVTDDIEWTATGKKGSPRFPIEGMVTRFLADNEGVNGIEMSTPGLKGQSGGPLFNREGIVYGMQFSTKHLHLGFDIVEKEILFNNKIKKVSDYSFIHLGQCIHVDKIKEFLTLHKVKFYEE</sequence>
<dbReference type="InterPro" id="IPR043504">
    <property type="entry name" value="Peptidase_S1_PA_chymotrypsin"/>
</dbReference>
<proteinExistence type="predicted"/>
<dbReference type="SUPFAM" id="SSF50494">
    <property type="entry name" value="Trypsin-like serine proteases"/>
    <property type="match status" value="1"/>
</dbReference>
<dbReference type="InterPro" id="IPR009003">
    <property type="entry name" value="Peptidase_S1_PA"/>
</dbReference>
<keyword evidence="2" id="KW-1185">Reference proteome</keyword>
<protein>
    <submittedName>
        <fullName evidence="1">Trypsin-like peptidase</fullName>
    </submittedName>
</protein>
<accession>A0A2T0WCM3</accession>
<comment type="caution">
    <text evidence="1">The sequence shown here is derived from an EMBL/GenBank/DDBJ whole genome shotgun (WGS) entry which is preliminary data.</text>
</comment>
<dbReference type="EMBL" id="PVTR01000020">
    <property type="protein sequence ID" value="PRY84459.1"/>
    <property type="molecule type" value="Genomic_DNA"/>
</dbReference>
<dbReference type="OrthoDB" id="43375at2"/>
<evidence type="ECO:0000313" key="2">
    <source>
        <dbReference type="Proteomes" id="UP000238157"/>
    </source>
</evidence>
<name>A0A2T0WCM3_9BACT</name>
<dbReference type="RefSeq" id="WP_106135535.1">
    <property type="nucleotide sequence ID" value="NZ_PVTR01000020.1"/>
</dbReference>